<feature type="compositionally biased region" description="Low complexity" evidence="2">
    <location>
        <begin position="627"/>
        <end position="655"/>
    </location>
</feature>
<dbReference type="PANTHER" id="PTHR14430:SF0">
    <property type="entry name" value="SEC2P DOMAIN-CONTAINING PROTEIN"/>
    <property type="match status" value="1"/>
</dbReference>
<feature type="region of interest" description="Disordered" evidence="2">
    <location>
        <begin position="359"/>
        <end position="386"/>
    </location>
</feature>
<dbReference type="GO" id="GO:0051286">
    <property type="term" value="C:cell tip"/>
    <property type="evidence" value="ECO:0007669"/>
    <property type="project" value="TreeGrafter"/>
</dbReference>
<comment type="caution">
    <text evidence="3">The sequence shown here is derived from an EMBL/GenBank/DDBJ whole genome shotgun (WGS) entry which is preliminary data.</text>
</comment>
<feature type="compositionally biased region" description="Low complexity" evidence="2">
    <location>
        <begin position="70"/>
        <end position="85"/>
    </location>
</feature>
<feature type="compositionally biased region" description="Low complexity" evidence="2">
    <location>
        <begin position="132"/>
        <end position="146"/>
    </location>
</feature>
<feature type="region of interest" description="Disordered" evidence="2">
    <location>
        <begin position="406"/>
        <end position="437"/>
    </location>
</feature>
<feature type="compositionally biased region" description="Gly residues" evidence="2">
    <location>
        <begin position="902"/>
        <end position="916"/>
    </location>
</feature>
<dbReference type="EMBL" id="JAAAJB010000442">
    <property type="protein sequence ID" value="KAG0255778.1"/>
    <property type="molecule type" value="Genomic_DNA"/>
</dbReference>
<feature type="compositionally biased region" description="Basic and acidic residues" evidence="2">
    <location>
        <begin position="417"/>
        <end position="428"/>
    </location>
</feature>
<feature type="region of interest" description="Disordered" evidence="2">
    <location>
        <begin position="847"/>
        <end position="866"/>
    </location>
</feature>
<feature type="region of interest" description="Disordered" evidence="2">
    <location>
        <begin position="882"/>
        <end position="921"/>
    </location>
</feature>
<keyword evidence="4" id="KW-1185">Reference proteome</keyword>
<feature type="compositionally biased region" description="Low complexity" evidence="2">
    <location>
        <begin position="739"/>
        <end position="762"/>
    </location>
</feature>
<sequence>MAETRMRRQPSLTPIKTKVSGVNAKAYPAPAKKASPVSSDSTMTSPSTAVSTTTAPVVHHKSVKLTRSNSLASSRPPAAPSPLTAKPKAPLSYVRHESVKKAANAIEGSSPDPLEKAERPSQTVTDANDDALLSGSSSPPLSSTTLVARTPISLMPSAPSIPRDEAHPNSRLVCEPSMDDNQPQVIQDNAKSAASLLSATSPRAALTQAISDNSLSPSAAHGIKGDDNNYTPKVRWSALSSAMSMPFTPAALVERLSSLHMPAKDDDHECHVQATSEIMACLKEAVETVNGLESKIQELEKDCESIPLYEKERQKMAKDIHDLEITIQRDEQWRLQTKETVQRVCRALQGGLACRSTTWKDTLPSESQEDPSSATSLNPKTSEELDDSVGKAILAALQYLRGMDTNAKVDSDDDGDKDPVAQHEKESMNEDDDDEESPIDIWLKATAQAIDEDKQEKQQRARQSTRHQLFALNPDMGSTILTINELASSKIQARVETGLGLQQMLHPAPNQKRPHQMTTATPTTTVSKNATFAGSRESISTDLGCMLDERVYLKQHIQSLDGMLAREKEARTQAEQKHFRLAKKMAALSRGILQQVNLLTMTYAVISESATPLLFSSSASVLSSALSSSSSTHVPTPPSQLSSPSILAPSPLAPSGETASFNGPKAATTPSVASMSKDYLLQELSQMDQCMRRLRTLAADCVQVVDQESPIDIIGDPLSNNLTDDRGSGGGGGGVPTVSLGLSPFTSGSSPPPRSSSLGSGSHMPTGASSMRTTSGGGTPGAAFVDGISFQEFKDYLVAVCNIDRELNIVPSKSLTTTTAGPVLRPTRWTAFMARVLEEDIKPCLLMPSRSHSSSSSTRVGGGLTGSSTSFSRGWMRLLGSSHQQPHVARPPLQNGSDSSRGSGGGSGGGGGGGGRSSFPSSLPAQVLANLGPWHQRLLEAVERNACEIVRWRPDSPMLDKTSNNSSGKLAVVASSSSSSSPSLALSPSCPSSSPMVASTALAVPIVVTNNDQSTIIEVPQPPKATCCLCGVTRTCEFRLRMVSPLGASTTTTTTTTTSTPKKPTTTHRSHNPNHHHHHLDDSGPSSLPLPLDRFCRDRLVAVCDFFMFLGHLRQGLLNHYCVMDLYKRELLLRRRMACARMGAIDLLG</sequence>
<dbReference type="OrthoDB" id="5560525at2759"/>
<feature type="compositionally biased region" description="Low complexity" evidence="2">
    <location>
        <begin position="849"/>
        <end position="859"/>
    </location>
</feature>
<accession>A0A9P6PZ52</accession>
<feature type="compositionally biased region" description="Basic residues" evidence="2">
    <location>
        <begin position="1065"/>
        <end position="1078"/>
    </location>
</feature>
<gene>
    <name evidence="3" type="ORF">DFQ27_006080</name>
</gene>
<evidence type="ECO:0008006" key="5">
    <source>
        <dbReference type="Google" id="ProtNLM"/>
    </source>
</evidence>
<evidence type="ECO:0000256" key="2">
    <source>
        <dbReference type="SAM" id="MobiDB-lite"/>
    </source>
</evidence>
<keyword evidence="1" id="KW-0175">Coiled coil</keyword>
<protein>
    <recommendedName>
        <fullName evidence="5">GDP/GTP exchange factor Sec2 N-terminal domain-containing protein</fullName>
    </recommendedName>
</protein>
<name>A0A9P6PZ52_9FUNG</name>
<feature type="compositionally biased region" description="Low complexity" evidence="2">
    <location>
        <begin position="1049"/>
        <end position="1064"/>
    </location>
</feature>
<dbReference type="InterPro" id="IPR040351">
    <property type="entry name" value="RAB3IL/RAB3IP/Sec2"/>
</dbReference>
<evidence type="ECO:0000313" key="3">
    <source>
        <dbReference type="EMBL" id="KAG0255778.1"/>
    </source>
</evidence>
<feature type="region of interest" description="Disordered" evidence="2">
    <location>
        <begin position="627"/>
        <end position="672"/>
    </location>
</feature>
<dbReference type="GO" id="GO:0005085">
    <property type="term" value="F:guanyl-nucleotide exchange factor activity"/>
    <property type="evidence" value="ECO:0007669"/>
    <property type="project" value="InterPro"/>
</dbReference>
<reference evidence="3" key="1">
    <citation type="journal article" date="2020" name="Fungal Divers.">
        <title>Resolving the Mortierellaceae phylogeny through synthesis of multi-gene phylogenetics and phylogenomics.</title>
        <authorList>
            <person name="Vandepol N."/>
            <person name="Liber J."/>
            <person name="Desiro A."/>
            <person name="Na H."/>
            <person name="Kennedy M."/>
            <person name="Barry K."/>
            <person name="Grigoriev I.V."/>
            <person name="Miller A.N."/>
            <person name="O'Donnell K."/>
            <person name="Stajich J.E."/>
            <person name="Bonito G."/>
        </authorList>
    </citation>
    <scope>NUCLEOTIDE SEQUENCE</scope>
    <source>
        <strain evidence="3">BC1065</strain>
    </source>
</reference>
<dbReference type="CDD" id="cd21044">
    <property type="entry name" value="Rab11BD_RAB3IP_like"/>
    <property type="match status" value="1"/>
</dbReference>
<feature type="compositionally biased region" description="Polar residues" evidence="2">
    <location>
        <begin position="359"/>
        <end position="380"/>
    </location>
</feature>
<dbReference type="Pfam" id="PF25555">
    <property type="entry name" value="RAB3A-like_C"/>
    <property type="match status" value="1"/>
</dbReference>
<organism evidence="3 4">
    <name type="scientific">Actinomortierella ambigua</name>
    <dbReference type="NCBI Taxonomy" id="1343610"/>
    <lineage>
        <taxon>Eukaryota</taxon>
        <taxon>Fungi</taxon>
        <taxon>Fungi incertae sedis</taxon>
        <taxon>Mucoromycota</taxon>
        <taxon>Mortierellomycotina</taxon>
        <taxon>Mortierellomycetes</taxon>
        <taxon>Mortierellales</taxon>
        <taxon>Mortierellaceae</taxon>
        <taxon>Actinomortierella</taxon>
    </lineage>
</organism>
<feature type="region of interest" description="Disordered" evidence="2">
    <location>
        <begin position="712"/>
        <end position="778"/>
    </location>
</feature>
<dbReference type="AlphaFoldDB" id="A0A9P6PZ52"/>
<dbReference type="GO" id="GO:0006887">
    <property type="term" value="P:exocytosis"/>
    <property type="evidence" value="ECO:0007669"/>
    <property type="project" value="TreeGrafter"/>
</dbReference>
<evidence type="ECO:0000256" key="1">
    <source>
        <dbReference type="ARBA" id="ARBA00023054"/>
    </source>
</evidence>
<dbReference type="PANTHER" id="PTHR14430">
    <property type="entry name" value="RABIN3-RELATED"/>
    <property type="match status" value="1"/>
</dbReference>
<dbReference type="Proteomes" id="UP000807716">
    <property type="component" value="Unassembled WGS sequence"/>
</dbReference>
<proteinExistence type="predicted"/>
<feature type="region of interest" description="Disordered" evidence="2">
    <location>
        <begin position="1047"/>
        <end position="1086"/>
    </location>
</feature>
<feature type="region of interest" description="Disordered" evidence="2">
    <location>
        <begin position="1"/>
        <end position="181"/>
    </location>
</feature>
<evidence type="ECO:0000313" key="4">
    <source>
        <dbReference type="Proteomes" id="UP000807716"/>
    </source>
</evidence>
<dbReference type="GO" id="GO:0070319">
    <property type="term" value="C:Golgi to plasma membrane transport vesicle"/>
    <property type="evidence" value="ECO:0007669"/>
    <property type="project" value="TreeGrafter"/>
</dbReference>
<feature type="compositionally biased region" description="Low complexity" evidence="2">
    <location>
        <begin position="24"/>
        <end position="57"/>
    </location>
</feature>